<protein>
    <submittedName>
        <fullName evidence="1">Uncharacterized protein</fullName>
    </submittedName>
</protein>
<keyword evidence="2" id="KW-1185">Reference proteome</keyword>
<organism evidence="1 2">
    <name type="scientific">Mucuna pruriens</name>
    <name type="common">Velvet bean</name>
    <name type="synonym">Dolichos pruriens</name>
    <dbReference type="NCBI Taxonomy" id="157652"/>
    <lineage>
        <taxon>Eukaryota</taxon>
        <taxon>Viridiplantae</taxon>
        <taxon>Streptophyta</taxon>
        <taxon>Embryophyta</taxon>
        <taxon>Tracheophyta</taxon>
        <taxon>Spermatophyta</taxon>
        <taxon>Magnoliopsida</taxon>
        <taxon>eudicotyledons</taxon>
        <taxon>Gunneridae</taxon>
        <taxon>Pentapetalae</taxon>
        <taxon>rosids</taxon>
        <taxon>fabids</taxon>
        <taxon>Fabales</taxon>
        <taxon>Fabaceae</taxon>
        <taxon>Papilionoideae</taxon>
        <taxon>50 kb inversion clade</taxon>
        <taxon>NPAAA clade</taxon>
        <taxon>indigoferoid/millettioid clade</taxon>
        <taxon>Phaseoleae</taxon>
        <taxon>Mucuna</taxon>
    </lineage>
</organism>
<feature type="non-terminal residue" evidence="1">
    <location>
        <position position="1"/>
    </location>
</feature>
<sequence length="134" mass="15182">MTTRTKIDVHAGTLSMEFGDTLVQFNIFKAMKHPTEDHSLFGIDLIDELVEEHFQLDSSSEDIVNFAEDIDSIGCLGSLTEVANYDEVWEVCNLFDSEHDNIDLVDLSQKAELNKLLDQVCKHENLECANKAEF</sequence>
<dbReference type="Proteomes" id="UP000257109">
    <property type="component" value="Unassembled WGS sequence"/>
</dbReference>
<evidence type="ECO:0000313" key="1">
    <source>
        <dbReference type="EMBL" id="RDX67426.1"/>
    </source>
</evidence>
<proteinExistence type="predicted"/>
<comment type="caution">
    <text evidence="1">The sequence shown here is derived from an EMBL/GenBank/DDBJ whole genome shotgun (WGS) entry which is preliminary data.</text>
</comment>
<dbReference type="OrthoDB" id="1459910at2759"/>
<name>A0A371EN78_MUCPR</name>
<dbReference type="EMBL" id="QJKJ01013004">
    <property type="protein sequence ID" value="RDX67426.1"/>
    <property type="molecule type" value="Genomic_DNA"/>
</dbReference>
<dbReference type="AlphaFoldDB" id="A0A371EN78"/>
<reference evidence="1" key="1">
    <citation type="submission" date="2018-05" db="EMBL/GenBank/DDBJ databases">
        <title>Draft genome of Mucuna pruriens seed.</title>
        <authorList>
            <person name="Nnadi N.E."/>
            <person name="Vos R."/>
            <person name="Hasami M.H."/>
            <person name="Devisetty U.K."/>
            <person name="Aguiy J.C."/>
        </authorList>
    </citation>
    <scope>NUCLEOTIDE SEQUENCE [LARGE SCALE GENOMIC DNA]</scope>
    <source>
        <strain evidence="1">JCA_2017</strain>
    </source>
</reference>
<evidence type="ECO:0000313" key="2">
    <source>
        <dbReference type="Proteomes" id="UP000257109"/>
    </source>
</evidence>
<accession>A0A371EN78</accession>
<gene>
    <name evidence="1" type="ORF">CR513_53699</name>
</gene>